<keyword evidence="4" id="KW-1185">Reference proteome</keyword>
<protein>
    <submittedName>
        <fullName evidence="3">Uncharacterized protein</fullName>
    </submittedName>
</protein>
<dbReference type="OrthoDB" id="6617422at2759"/>
<evidence type="ECO:0000256" key="1">
    <source>
        <dbReference type="SAM" id="Phobius"/>
    </source>
</evidence>
<organism evidence="3 4">
    <name type="scientific">Callosobruchus maculatus</name>
    <name type="common">Southern cowpea weevil</name>
    <name type="synonym">Pulse bruchid</name>
    <dbReference type="NCBI Taxonomy" id="64391"/>
    <lineage>
        <taxon>Eukaryota</taxon>
        <taxon>Metazoa</taxon>
        <taxon>Ecdysozoa</taxon>
        <taxon>Arthropoda</taxon>
        <taxon>Hexapoda</taxon>
        <taxon>Insecta</taxon>
        <taxon>Pterygota</taxon>
        <taxon>Neoptera</taxon>
        <taxon>Endopterygota</taxon>
        <taxon>Coleoptera</taxon>
        <taxon>Polyphaga</taxon>
        <taxon>Cucujiformia</taxon>
        <taxon>Chrysomeloidea</taxon>
        <taxon>Chrysomelidae</taxon>
        <taxon>Bruchinae</taxon>
        <taxon>Bruchini</taxon>
        <taxon>Callosobruchus</taxon>
    </lineage>
</organism>
<keyword evidence="1" id="KW-1133">Transmembrane helix</keyword>
<evidence type="ECO:0000256" key="2">
    <source>
        <dbReference type="SAM" id="SignalP"/>
    </source>
</evidence>
<keyword evidence="1" id="KW-0812">Transmembrane</keyword>
<name>A0A653DYJ8_CALMS</name>
<gene>
    <name evidence="3" type="ORF">CALMAC_LOCUS21235</name>
</gene>
<evidence type="ECO:0000313" key="4">
    <source>
        <dbReference type="Proteomes" id="UP000410492"/>
    </source>
</evidence>
<keyword evidence="1" id="KW-0472">Membrane</keyword>
<dbReference type="Proteomes" id="UP000410492">
    <property type="component" value="Unassembled WGS sequence"/>
</dbReference>
<reference evidence="3 4" key="1">
    <citation type="submission" date="2019-01" db="EMBL/GenBank/DDBJ databases">
        <authorList>
            <person name="Sayadi A."/>
        </authorList>
    </citation>
    <scope>NUCLEOTIDE SEQUENCE [LARGE SCALE GENOMIC DNA]</scope>
</reference>
<dbReference type="AlphaFoldDB" id="A0A653DYJ8"/>
<dbReference type="EMBL" id="CAACVG010015765">
    <property type="protein sequence ID" value="VEN64790.1"/>
    <property type="molecule type" value="Genomic_DNA"/>
</dbReference>
<proteinExistence type="predicted"/>
<feature type="signal peptide" evidence="2">
    <location>
        <begin position="1"/>
        <end position="20"/>
    </location>
</feature>
<feature type="chain" id="PRO_5024801452" evidence="2">
    <location>
        <begin position="21"/>
        <end position="321"/>
    </location>
</feature>
<keyword evidence="2" id="KW-0732">Signal</keyword>
<evidence type="ECO:0000313" key="3">
    <source>
        <dbReference type="EMBL" id="VEN64790.1"/>
    </source>
</evidence>
<accession>A0A653DYJ8</accession>
<sequence>MKLQLTLYYALVLGTQSVDSFWPPPVDIDLKQQEVFELSDPIKDEEVQDVYDEDEMIQEHHRKALGVKPYSDELYIFHRNLKREEVKKTPVETKQIQKFAESNPDVEEAVPWKAGIVNEKGEFSEDVYYFDGEDLKESKKRKRADEETTEANYDYAHMKAEYNKLAEEAARSKETLNYTEVKEDETPKEAVETAMDLKVPKNCTEQEKLGIGLQAIECLLNDLSNPKMKNRTLERIIRITIIWMSIYLVLATFCWCQYGWCCCCFRCKVCRPREQIDEAKKFFVENPLGVYKENAETIHRYQPTYYEKYALKQLEKELARL</sequence>
<feature type="transmembrane region" description="Helical" evidence="1">
    <location>
        <begin position="236"/>
        <end position="260"/>
    </location>
</feature>